<keyword evidence="2" id="KW-0813">Transport</keyword>
<dbReference type="Proteomes" id="UP000228751">
    <property type="component" value="Unassembled WGS sequence"/>
</dbReference>
<dbReference type="EMBL" id="PEBQ01000150">
    <property type="protein sequence ID" value="PHY93284.1"/>
    <property type="molecule type" value="Genomic_DNA"/>
</dbReference>
<gene>
    <name evidence="7" type="ORF">CSR02_12185</name>
</gene>
<dbReference type="GO" id="GO:0015141">
    <property type="term" value="F:succinate transmembrane transporter activity"/>
    <property type="evidence" value="ECO:0007669"/>
    <property type="project" value="TreeGrafter"/>
</dbReference>
<dbReference type="Pfam" id="PF00375">
    <property type="entry name" value="SDF"/>
    <property type="match status" value="1"/>
</dbReference>
<feature type="transmembrane region" description="Helical" evidence="6">
    <location>
        <begin position="181"/>
        <end position="203"/>
    </location>
</feature>
<comment type="caution">
    <text evidence="7">The sequence shown here is derived from an EMBL/GenBank/DDBJ whole genome shotgun (WGS) entry which is preliminary data.</text>
</comment>
<dbReference type="AlphaFoldDB" id="A0A2G4R9P4"/>
<organism evidence="7 8">
    <name type="scientific">Acetobacter pomorum</name>
    <dbReference type="NCBI Taxonomy" id="65959"/>
    <lineage>
        <taxon>Bacteria</taxon>
        <taxon>Pseudomonadati</taxon>
        <taxon>Pseudomonadota</taxon>
        <taxon>Alphaproteobacteria</taxon>
        <taxon>Acetobacterales</taxon>
        <taxon>Acetobacteraceae</taxon>
        <taxon>Acetobacter</taxon>
    </lineage>
</organism>
<evidence type="ECO:0000256" key="4">
    <source>
        <dbReference type="ARBA" id="ARBA00022989"/>
    </source>
</evidence>
<dbReference type="PANTHER" id="PTHR42865:SF1">
    <property type="entry name" value="AEROBIC C4-DICARBOXYLATE TRANSPORT PROTEIN"/>
    <property type="match status" value="1"/>
</dbReference>
<evidence type="ECO:0000313" key="7">
    <source>
        <dbReference type="EMBL" id="PHY93284.1"/>
    </source>
</evidence>
<name>A0A2G4R9P4_9PROT</name>
<evidence type="ECO:0000256" key="6">
    <source>
        <dbReference type="SAM" id="Phobius"/>
    </source>
</evidence>
<dbReference type="GO" id="GO:0070778">
    <property type="term" value="P:L-aspartate transmembrane transport"/>
    <property type="evidence" value="ECO:0007669"/>
    <property type="project" value="TreeGrafter"/>
</dbReference>
<sequence length="235" mass="25278">MFSMGISGIMKFLSGQFLFAQIVFMTVLGFVSGTFFPDIAQNFHIFSDCFLKLISMISAPLIFCVLVQGIAGAGNLRTIGRLGVKALSYFEIMTSIALGFGLLAAVIFQPGTGLTLPIQQSAQTPPVAGKTLNGGFASFLLHLIPLNPIDAFGRNDILQVVVFAMIFGCAMVLAGKEAEPVVRFVNSLGSILFQIMGFIIRLAPLGVFGATSYTIGHYGLFSIIPLLKFLIIYFI</sequence>
<dbReference type="InterPro" id="IPR036458">
    <property type="entry name" value="Na:dicarbo_symporter_sf"/>
</dbReference>
<feature type="transmembrane region" description="Helical" evidence="6">
    <location>
        <begin position="157"/>
        <end position="174"/>
    </location>
</feature>
<keyword evidence="4 6" id="KW-1133">Transmembrane helix</keyword>
<evidence type="ECO:0000313" key="8">
    <source>
        <dbReference type="Proteomes" id="UP000228751"/>
    </source>
</evidence>
<evidence type="ECO:0000256" key="5">
    <source>
        <dbReference type="ARBA" id="ARBA00023136"/>
    </source>
</evidence>
<reference evidence="7 8" key="1">
    <citation type="submission" date="2017-10" db="EMBL/GenBank/DDBJ databases">
        <title>Genomic analysis of the genus Acetobacter.</title>
        <authorList>
            <person name="Kim K.H."/>
            <person name="Chun B.H."/>
            <person name="Son A.R."/>
            <person name="Jeon C.O."/>
        </authorList>
    </citation>
    <scope>NUCLEOTIDE SEQUENCE [LARGE SCALE GENOMIC DNA]</scope>
    <source>
        <strain evidence="7 8">LHT 2458</strain>
    </source>
</reference>
<dbReference type="PANTHER" id="PTHR42865">
    <property type="entry name" value="PROTON/GLUTAMATE-ASPARTATE SYMPORTER"/>
    <property type="match status" value="1"/>
</dbReference>
<dbReference type="SUPFAM" id="SSF118215">
    <property type="entry name" value="Proton glutamate symport protein"/>
    <property type="match status" value="1"/>
</dbReference>
<comment type="subcellular location">
    <subcellularLocation>
        <location evidence="1">Membrane</location>
        <topology evidence="1">Multi-pass membrane protein</topology>
    </subcellularLocation>
</comment>
<keyword evidence="5 6" id="KW-0472">Membrane</keyword>
<feature type="transmembrane region" description="Helical" evidence="6">
    <location>
        <begin position="53"/>
        <end position="74"/>
    </location>
</feature>
<keyword evidence="8" id="KW-1185">Reference proteome</keyword>
<proteinExistence type="predicted"/>
<feature type="transmembrane region" description="Helical" evidence="6">
    <location>
        <begin position="86"/>
        <end position="108"/>
    </location>
</feature>
<feature type="transmembrane region" description="Helical" evidence="6">
    <location>
        <begin position="12"/>
        <end position="33"/>
    </location>
</feature>
<dbReference type="PRINTS" id="PR00173">
    <property type="entry name" value="EDTRNSPORT"/>
</dbReference>
<keyword evidence="3 6" id="KW-0812">Transmembrane</keyword>
<dbReference type="Gene3D" id="1.10.3860.10">
    <property type="entry name" value="Sodium:dicarboxylate symporter"/>
    <property type="match status" value="1"/>
</dbReference>
<protein>
    <recommendedName>
        <fullName evidence="9">C4-dicarboxylate transporter DctA</fullName>
    </recommendedName>
</protein>
<dbReference type="GO" id="GO:0015366">
    <property type="term" value="F:malate:proton symporter activity"/>
    <property type="evidence" value="ECO:0007669"/>
    <property type="project" value="TreeGrafter"/>
</dbReference>
<dbReference type="GO" id="GO:0005886">
    <property type="term" value="C:plasma membrane"/>
    <property type="evidence" value="ECO:0007669"/>
    <property type="project" value="TreeGrafter"/>
</dbReference>
<evidence type="ECO:0000256" key="1">
    <source>
        <dbReference type="ARBA" id="ARBA00004141"/>
    </source>
</evidence>
<accession>A0A2G4R9P4</accession>
<feature type="transmembrane region" description="Helical" evidence="6">
    <location>
        <begin position="215"/>
        <end position="234"/>
    </location>
</feature>
<evidence type="ECO:0008006" key="9">
    <source>
        <dbReference type="Google" id="ProtNLM"/>
    </source>
</evidence>
<evidence type="ECO:0000256" key="2">
    <source>
        <dbReference type="ARBA" id="ARBA00022448"/>
    </source>
</evidence>
<dbReference type="GO" id="GO:0015138">
    <property type="term" value="F:fumarate transmembrane transporter activity"/>
    <property type="evidence" value="ECO:0007669"/>
    <property type="project" value="TreeGrafter"/>
</dbReference>
<evidence type="ECO:0000256" key="3">
    <source>
        <dbReference type="ARBA" id="ARBA00022692"/>
    </source>
</evidence>
<dbReference type="InterPro" id="IPR001991">
    <property type="entry name" value="Na-dicarboxylate_symporter"/>
</dbReference>